<evidence type="ECO:0000259" key="3">
    <source>
        <dbReference type="PROSITE" id="PS51462"/>
    </source>
</evidence>
<dbReference type="GO" id="GO:0016787">
    <property type="term" value="F:hydrolase activity"/>
    <property type="evidence" value="ECO:0007669"/>
    <property type="project" value="UniProtKB-KW"/>
</dbReference>
<dbReference type="GO" id="GO:0019693">
    <property type="term" value="P:ribose phosphate metabolic process"/>
    <property type="evidence" value="ECO:0007669"/>
    <property type="project" value="TreeGrafter"/>
</dbReference>
<name>H5UME5_9MICO</name>
<organism evidence="4 5">
    <name type="scientific">Mobilicoccus pelagius NBRC 104925</name>
    <dbReference type="NCBI Taxonomy" id="1089455"/>
    <lineage>
        <taxon>Bacteria</taxon>
        <taxon>Bacillati</taxon>
        <taxon>Actinomycetota</taxon>
        <taxon>Actinomycetes</taxon>
        <taxon>Micrococcales</taxon>
        <taxon>Dermatophilaceae</taxon>
        <taxon>Mobilicoccus</taxon>
    </lineage>
</organism>
<dbReference type="InterPro" id="IPR000086">
    <property type="entry name" value="NUDIX_hydrolase_dom"/>
</dbReference>
<keyword evidence="2" id="KW-0378">Hydrolase</keyword>
<feature type="domain" description="Nudix hydrolase" evidence="3">
    <location>
        <begin position="7"/>
        <end position="140"/>
    </location>
</feature>
<evidence type="ECO:0000313" key="5">
    <source>
        <dbReference type="Proteomes" id="UP000004367"/>
    </source>
</evidence>
<sequence length="153" mass="16186">MGETDGRLTGAACVCVRRDGPEPRILLVEQVRPTPGIRAWELPSGMVDEEDDSPAESALREFGEETGAQASLVADLGEIYPDVGVFGAAVDVVLASFEFAESDAEDEDEPEVATTRWFTLAEVKELIATGRLRDGVTLSALALAGVYSGISLG</sequence>
<dbReference type="eggNOG" id="COG0494">
    <property type="taxonomic scope" value="Bacteria"/>
</dbReference>
<dbReference type="SUPFAM" id="SSF55811">
    <property type="entry name" value="Nudix"/>
    <property type="match status" value="1"/>
</dbReference>
<dbReference type="RefSeq" id="WP_009480837.1">
    <property type="nucleotide sequence ID" value="NZ_BAFE01000001.1"/>
</dbReference>
<reference evidence="4 5" key="1">
    <citation type="submission" date="2012-02" db="EMBL/GenBank/DDBJ databases">
        <title>Whole genome shotgun sequence of Mobilicoccus pelagius NBRC 104925.</title>
        <authorList>
            <person name="Yoshida Y."/>
            <person name="Hosoyama A."/>
            <person name="Tsuchikane K."/>
            <person name="Katsumata H."/>
            <person name="Yamazaki S."/>
            <person name="Fujita N."/>
        </authorList>
    </citation>
    <scope>NUCLEOTIDE SEQUENCE [LARGE SCALE GENOMIC DNA]</scope>
    <source>
        <strain evidence="4 5">NBRC 104925</strain>
    </source>
</reference>
<dbReference type="PANTHER" id="PTHR11839:SF18">
    <property type="entry name" value="NUDIX HYDROLASE DOMAIN-CONTAINING PROTEIN"/>
    <property type="match status" value="1"/>
</dbReference>
<keyword evidence="5" id="KW-1185">Reference proteome</keyword>
<dbReference type="InterPro" id="IPR015797">
    <property type="entry name" value="NUDIX_hydrolase-like_dom_sf"/>
</dbReference>
<dbReference type="Pfam" id="PF00293">
    <property type="entry name" value="NUDIX"/>
    <property type="match status" value="1"/>
</dbReference>
<comment type="caution">
    <text evidence="4">The sequence shown here is derived from an EMBL/GenBank/DDBJ whole genome shotgun (WGS) entry which is preliminary data.</text>
</comment>
<comment type="cofactor">
    <cofactor evidence="1">
        <name>Mg(2+)</name>
        <dbReference type="ChEBI" id="CHEBI:18420"/>
    </cofactor>
</comment>
<evidence type="ECO:0000313" key="4">
    <source>
        <dbReference type="EMBL" id="GAB46903.1"/>
    </source>
</evidence>
<protein>
    <submittedName>
        <fullName evidence="4">ADP-ribose pyrophosphatase</fullName>
    </submittedName>
</protein>
<evidence type="ECO:0000256" key="2">
    <source>
        <dbReference type="ARBA" id="ARBA00022801"/>
    </source>
</evidence>
<evidence type="ECO:0000256" key="1">
    <source>
        <dbReference type="ARBA" id="ARBA00001946"/>
    </source>
</evidence>
<accession>H5UME5</accession>
<dbReference type="EMBL" id="BAFE01000001">
    <property type="protein sequence ID" value="GAB46903.1"/>
    <property type="molecule type" value="Genomic_DNA"/>
</dbReference>
<proteinExistence type="predicted"/>
<gene>
    <name evidence="4" type="primary">nudF</name>
    <name evidence="4" type="ORF">MOPEL_001_00210</name>
</gene>
<dbReference type="Gene3D" id="3.90.79.10">
    <property type="entry name" value="Nucleoside Triphosphate Pyrophosphohydrolase"/>
    <property type="match status" value="1"/>
</dbReference>
<dbReference type="AlphaFoldDB" id="H5UME5"/>
<dbReference type="PROSITE" id="PS51462">
    <property type="entry name" value="NUDIX"/>
    <property type="match status" value="1"/>
</dbReference>
<dbReference type="Proteomes" id="UP000004367">
    <property type="component" value="Unassembled WGS sequence"/>
</dbReference>
<dbReference type="GO" id="GO:0006753">
    <property type="term" value="P:nucleoside phosphate metabolic process"/>
    <property type="evidence" value="ECO:0007669"/>
    <property type="project" value="TreeGrafter"/>
</dbReference>
<dbReference type="GO" id="GO:0005829">
    <property type="term" value="C:cytosol"/>
    <property type="evidence" value="ECO:0007669"/>
    <property type="project" value="TreeGrafter"/>
</dbReference>
<dbReference type="OrthoDB" id="177518at2"/>
<dbReference type="CDD" id="cd03424">
    <property type="entry name" value="NUDIX_ADPRase_Nudt5_UGPPase_Nudt14"/>
    <property type="match status" value="1"/>
</dbReference>
<dbReference type="PANTHER" id="PTHR11839">
    <property type="entry name" value="UDP/ADP-SUGAR PYROPHOSPHATASE"/>
    <property type="match status" value="1"/>
</dbReference>
<dbReference type="STRING" id="1089455.MOPEL_001_00210"/>